<evidence type="ECO:0000313" key="3">
    <source>
        <dbReference type="Proteomes" id="UP000307430"/>
    </source>
</evidence>
<evidence type="ECO:0008006" key="4">
    <source>
        <dbReference type="Google" id="ProtNLM"/>
    </source>
</evidence>
<accession>A0A5R9LG69</accession>
<keyword evidence="1" id="KW-0732">Signal</keyword>
<protein>
    <recommendedName>
        <fullName evidence="4">DUF4124 domain-containing protein</fullName>
    </recommendedName>
</protein>
<evidence type="ECO:0000313" key="2">
    <source>
        <dbReference type="EMBL" id="TLV15215.1"/>
    </source>
</evidence>
<dbReference type="RefSeq" id="WP_138361648.1">
    <property type="nucleotide sequence ID" value="NZ_JBCIVH010000014.1"/>
</dbReference>
<gene>
    <name evidence="2" type="ORF">FE839_15225</name>
</gene>
<comment type="caution">
    <text evidence="2">The sequence shown here is derived from an EMBL/GenBank/DDBJ whole genome shotgun (WGS) entry which is preliminary data.</text>
</comment>
<dbReference type="AlphaFoldDB" id="A0A5R9LG69"/>
<sequence>MLTAHYLLVALLSLPGAGAAAQTLDAYNPDKEGLYRFIVTPKNGRLIFPLDSGQQSVADGDIRSTLSRKKKELTCDFPINV</sequence>
<evidence type="ECO:0000256" key="1">
    <source>
        <dbReference type="SAM" id="SignalP"/>
    </source>
</evidence>
<organism evidence="2 3">
    <name type="scientific">Klebsiella indica</name>
    <dbReference type="NCBI Taxonomy" id="2582917"/>
    <lineage>
        <taxon>Bacteria</taxon>
        <taxon>Pseudomonadati</taxon>
        <taxon>Pseudomonadota</taxon>
        <taxon>Gammaproteobacteria</taxon>
        <taxon>Enterobacterales</taxon>
        <taxon>Enterobacteriaceae</taxon>
        <taxon>Klebsiella/Raoultella group</taxon>
        <taxon>Klebsiella</taxon>
    </lineage>
</organism>
<reference evidence="2 3" key="1">
    <citation type="submission" date="2019-05" db="EMBL/GenBank/DDBJ databases">
        <title>Genome sequence of Klebsiella sp strain TOUT106.</title>
        <authorList>
            <person name="Rahi P."/>
            <person name="Chaudhari D."/>
        </authorList>
    </citation>
    <scope>NUCLEOTIDE SEQUENCE [LARGE SCALE GENOMIC DNA]</scope>
    <source>
        <strain evidence="2 3">TOUT106</strain>
    </source>
</reference>
<dbReference type="Proteomes" id="UP000307430">
    <property type="component" value="Unassembled WGS sequence"/>
</dbReference>
<proteinExistence type="predicted"/>
<feature type="chain" id="PRO_5024349308" description="DUF4124 domain-containing protein" evidence="1">
    <location>
        <begin position="20"/>
        <end position="81"/>
    </location>
</feature>
<name>A0A5R9LG69_9ENTR</name>
<dbReference type="EMBL" id="VCHQ01000019">
    <property type="protein sequence ID" value="TLV15215.1"/>
    <property type="molecule type" value="Genomic_DNA"/>
</dbReference>
<feature type="signal peptide" evidence="1">
    <location>
        <begin position="1"/>
        <end position="19"/>
    </location>
</feature>
<keyword evidence="3" id="KW-1185">Reference proteome</keyword>